<dbReference type="EMBL" id="BAABHK010000003">
    <property type="protein sequence ID" value="GAA4625593.1"/>
    <property type="molecule type" value="Genomic_DNA"/>
</dbReference>
<proteinExistence type="predicted"/>
<name>A0ABP8U7D7_9ACTN</name>
<dbReference type="RefSeq" id="WP_345431403.1">
    <property type="nucleotide sequence ID" value="NZ_BAABHK010000003.1"/>
</dbReference>
<dbReference type="PANTHER" id="PTHR43423:SF1">
    <property type="entry name" value="ABC TRANSPORTER I FAMILY MEMBER 17"/>
    <property type="match status" value="1"/>
</dbReference>
<keyword evidence="4" id="KW-1278">Translocase</keyword>
<dbReference type="SUPFAM" id="SSF52540">
    <property type="entry name" value="P-loop containing nucleoside triphosphate hydrolases"/>
    <property type="match status" value="1"/>
</dbReference>
<dbReference type="PROSITE" id="PS00211">
    <property type="entry name" value="ABC_TRANSPORTER_1"/>
    <property type="match status" value="1"/>
</dbReference>
<keyword evidence="2" id="KW-0547">Nucleotide-binding</keyword>
<evidence type="ECO:0000259" key="5">
    <source>
        <dbReference type="PROSITE" id="PS50893"/>
    </source>
</evidence>
<dbReference type="GO" id="GO:0005524">
    <property type="term" value="F:ATP binding"/>
    <property type="evidence" value="ECO:0007669"/>
    <property type="project" value="UniProtKB-KW"/>
</dbReference>
<dbReference type="PROSITE" id="PS50893">
    <property type="entry name" value="ABC_TRANSPORTER_2"/>
    <property type="match status" value="1"/>
</dbReference>
<reference evidence="7" key="1">
    <citation type="journal article" date="2019" name="Int. J. Syst. Evol. Microbiol.">
        <title>The Global Catalogue of Microorganisms (GCM) 10K type strain sequencing project: providing services to taxonomists for standard genome sequencing and annotation.</title>
        <authorList>
            <consortium name="The Broad Institute Genomics Platform"/>
            <consortium name="The Broad Institute Genome Sequencing Center for Infectious Disease"/>
            <person name="Wu L."/>
            <person name="Ma J."/>
        </authorList>
    </citation>
    <scope>NUCLEOTIDE SEQUENCE [LARGE SCALE GENOMIC DNA]</scope>
    <source>
        <strain evidence="7">JCM 17939</strain>
    </source>
</reference>
<protein>
    <submittedName>
        <fullName evidence="6">Phosphate ABC transporter ATP-binding protein</fullName>
    </submittedName>
</protein>
<sequence>MGRARAVTFVLEAVGVRRGDTAILEDITATIRSGGCTAIAGPSGAGKSTLLRLLNRMLDPTAGRVLLDGTPLPALDVLALRRRVGLVAQQPTLLTDTVLDDLRVGRPDLTEEEARSLLDTTGLPPAFAERRTADLSGGEAQRVCLARALALRPEVLLLDEPTSALDRASAEAIEGVVSDLRAAGGTAVLVSHDTGQARRLADDVLVLRAGRLEEQGPPGDVGYLRAAASP</sequence>
<dbReference type="Gene3D" id="3.40.50.300">
    <property type="entry name" value="P-loop containing nucleotide triphosphate hydrolases"/>
    <property type="match status" value="1"/>
</dbReference>
<dbReference type="InterPro" id="IPR003593">
    <property type="entry name" value="AAA+_ATPase"/>
</dbReference>
<evidence type="ECO:0000256" key="2">
    <source>
        <dbReference type="ARBA" id="ARBA00022741"/>
    </source>
</evidence>
<keyword evidence="7" id="KW-1185">Reference proteome</keyword>
<dbReference type="CDD" id="cd03260">
    <property type="entry name" value="ABC_PstB_phosphate_transporter"/>
    <property type="match status" value="1"/>
</dbReference>
<dbReference type="InterPro" id="IPR005670">
    <property type="entry name" value="PstB-like"/>
</dbReference>
<dbReference type="InterPro" id="IPR017871">
    <property type="entry name" value="ABC_transporter-like_CS"/>
</dbReference>
<dbReference type="Proteomes" id="UP001501442">
    <property type="component" value="Unassembled WGS sequence"/>
</dbReference>
<dbReference type="InterPro" id="IPR027417">
    <property type="entry name" value="P-loop_NTPase"/>
</dbReference>
<keyword evidence="1" id="KW-0813">Transport</keyword>
<dbReference type="SMART" id="SM00382">
    <property type="entry name" value="AAA"/>
    <property type="match status" value="1"/>
</dbReference>
<evidence type="ECO:0000313" key="6">
    <source>
        <dbReference type="EMBL" id="GAA4625593.1"/>
    </source>
</evidence>
<feature type="domain" description="ABC transporter" evidence="5">
    <location>
        <begin position="9"/>
        <end position="230"/>
    </location>
</feature>
<evidence type="ECO:0000313" key="7">
    <source>
        <dbReference type="Proteomes" id="UP001501442"/>
    </source>
</evidence>
<accession>A0ABP8U7D7</accession>
<dbReference type="Pfam" id="PF00005">
    <property type="entry name" value="ABC_tran"/>
    <property type="match status" value="1"/>
</dbReference>
<evidence type="ECO:0000256" key="4">
    <source>
        <dbReference type="ARBA" id="ARBA00022967"/>
    </source>
</evidence>
<gene>
    <name evidence="6" type="ORF">GCM10023196_030380</name>
</gene>
<evidence type="ECO:0000256" key="1">
    <source>
        <dbReference type="ARBA" id="ARBA00022448"/>
    </source>
</evidence>
<dbReference type="InterPro" id="IPR003439">
    <property type="entry name" value="ABC_transporter-like_ATP-bd"/>
</dbReference>
<dbReference type="PANTHER" id="PTHR43423">
    <property type="entry name" value="ABC TRANSPORTER I FAMILY MEMBER 17"/>
    <property type="match status" value="1"/>
</dbReference>
<keyword evidence="3 6" id="KW-0067">ATP-binding</keyword>
<comment type="caution">
    <text evidence="6">The sequence shown here is derived from an EMBL/GenBank/DDBJ whole genome shotgun (WGS) entry which is preliminary data.</text>
</comment>
<organism evidence="6 7">
    <name type="scientific">Actinoallomurus vinaceus</name>
    <dbReference type="NCBI Taxonomy" id="1080074"/>
    <lineage>
        <taxon>Bacteria</taxon>
        <taxon>Bacillati</taxon>
        <taxon>Actinomycetota</taxon>
        <taxon>Actinomycetes</taxon>
        <taxon>Streptosporangiales</taxon>
        <taxon>Thermomonosporaceae</taxon>
        <taxon>Actinoallomurus</taxon>
    </lineage>
</organism>
<evidence type="ECO:0000256" key="3">
    <source>
        <dbReference type="ARBA" id="ARBA00022840"/>
    </source>
</evidence>